<dbReference type="CDD" id="cd14014">
    <property type="entry name" value="STKc_PknB_like"/>
    <property type="match status" value="1"/>
</dbReference>
<dbReference type="InterPro" id="IPR000719">
    <property type="entry name" value="Prot_kinase_dom"/>
</dbReference>
<keyword evidence="2 4" id="KW-0067">ATP-binding</keyword>
<dbReference type="GO" id="GO:0004674">
    <property type="term" value="F:protein serine/threonine kinase activity"/>
    <property type="evidence" value="ECO:0007669"/>
    <property type="project" value="TreeGrafter"/>
</dbReference>
<keyword evidence="7" id="KW-1185">Reference proteome</keyword>
<dbReference type="AlphaFoldDB" id="A0A917FQ35"/>
<dbReference type="GO" id="GO:0005737">
    <property type="term" value="C:cytoplasm"/>
    <property type="evidence" value="ECO:0007669"/>
    <property type="project" value="TreeGrafter"/>
</dbReference>
<name>A0A917FQ35_9GAMM</name>
<feature type="domain" description="Protein kinase" evidence="5">
    <location>
        <begin position="80"/>
        <end position="358"/>
    </location>
</feature>
<dbReference type="InterPro" id="IPR011990">
    <property type="entry name" value="TPR-like_helical_dom_sf"/>
</dbReference>
<proteinExistence type="predicted"/>
<evidence type="ECO:0000256" key="4">
    <source>
        <dbReference type="PROSITE-ProRule" id="PRU10141"/>
    </source>
</evidence>
<dbReference type="SUPFAM" id="SSF56112">
    <property type="entry name" value="Protein kinase-like (PK-like)"/>
    <property type="match status" value="1"/>
</dbReference>
<dbReference type="RefSeq" id="WP_188365399.1">
    <property type="nucleotide sequence ID" value="NZ_BAABJF010000003.1"/>
</dbReference>
<feature type="repeat" description="TPR" evidence="3">
    <location>
        <begin position="570"/>
        <end position="603"/>
    </location>
</feature>
<dbReference type="PROSITE" id="PS50011">
    <property type="entry name" value="PROTEIN_KINASE_DOM"/>
    <property type="match status" value="1"/>
</dbReference>
<dbReference type="EMBL" id="BMEO01000007">
    <property type="protein sequence ID" value="GGF96952.1"/>
    <property type="molecule type" value="Genomic_DNA"/>
</dbReference>
<evidence type="ECO:0000313" key="7">
    <source>
        <dbReference type="Proteomes" id="UP000605253"/>
    </source>
</evidence>
<sequence length="844" mass="95527">MSNHQTQVNELLKKILSMQTQDAFEFLKQSDAPKDVIDEVALLMTPSKTRTAFLNDRGLLESVLNDLTEKDLSGQSIQNLKLIQPLGQGGMGQVYLAEDTTLKRRVAVKILHRNHSISSQAKERFRREAMILSQLDHPNICRIYNLLENPDSDILVLELIEGQTLRDAQTEHWSNARKIRTAMALLAALKVTHNQNIIHRDLKPENIMLTHSGQLKVLDFGISRLESKINSPKTSPNHDKLAVNTTVQGAIMGTLTYMSPEQATGDEVTTASDIYTLGLVFQELFSQTPVYKKDLTAEQLLDHSSQAKTQKPTDLSHDLTHLIERMKSASPAQRPTAVDALAMLKKIQQKPARRLKWLAAVVAVLVVSVAVFKYISDLSHERNQAQIAQHKAEKAQQQAEQVASFLVSIFEVSNPFLQKAEDITAIDLLNQGAEKINTELDDELELHHVMKATIGDVFHVLGRMEKAESLIQPAYEQIKDMNDASAANKQAIASQYATLRMDQGDFDQALKLFKASNQYQPDNLETILFNKNYMALIHIRLNQFDQALAITDEIIQIAQQNPQTNPQHLADAHNARGMGFLNKGELSQAENSFNQALDIIDKKQPDNVLGLKANLMGNLAHVYSLTDRRPESIKLRHQVIEIYEAQLPPFHADLIGAYDNLAVDYFFLQDLEQAKFWNRKSLDVFEHIISVNPDNGQNFNYEYGMTLANYGVLLTKNEDYQQAVDVFTQVVDLMTRALGTDHDTVAAYRFELANAWYHIGESEKALQEIELAQAIFPHDDIPFHRRELRTWLLKATIRHEQGQHAAVEAIKQIVFKTLKAQDPVNEDWLKMAQEKFDTFKTDKT</sequence>
<organism evidence="6 7">
    <name type="scientific">Marinicella pacifica</name>
    <dbReference type="NCBI Taxonomy" id="1171543"/>
    <lineage>
        <taxon>Bacteria</taxon>
        <taxon>Pseudomonadati</taxon>
        <taxon>Pseudomonadota</taxon>
        <taxon>Gammaproteobacteria</taxon>
        <taxon>Lysobacterales</taxon>
        <taxon>Marinicellaceae</taxon>
        <taxon>Marinicella</taxon>
    </lineage>
</organism>
<dbReference type="Pfam" id="PF13424">
    <property type="entry name" value="TPR_12"/>
    <property type="match status" value="2"/>
</dbReference>
<dbReference type="InterPro" id="IPR017441">
    <property type="entry name" value="Protein_kinase_ATP_BS"/>
</dbReference>
<dbReference type="PANTHER" id="PTHR24361">
    <property type="entry name" value="MITOGEN-ACTIVATED KINASE KINASE KINASE"/>
    <property type="match status" value="1"/>
</dbReference>
<comment type="caution">
    <text evidence="6">The sequence shown here is derived from an EMBL/GenBank/DDBJ whole genome shotgun (WGS) entry which is preliminary data.</text>
</comment>
<dbReference type="PROSITE" id="PS00107">
    <property type="entry name" value="PROTEIN_KINASE_ATP"/>
    <property type="match status" value="1"/>
</dbReference>
<dbReference type="InterPro" id="IPR008271">
    <property type="entry name" value="Ser/Thr_kinase_AS"/>
</dbReference>
<dbReference type="Gene3D" id="1.10.510.10">
    <property type="entry name" value="Transferase(Phosphotransferase) domain 1"/>
    <property type="match status" value="1"/>
</dbReference>
<keyword evidence="1 4" id="KW-0547">Nucleotide-binding</keyword>
<dbReference type="PROSITE" id="PS50005">
    <property type="entry name" value="TPR"/>
    <property type="match status" value="2"/>
</dbReference>
<dbReference type="Pfam" id="PF14559">
    <property type="entry name" value="TPR_19"/>
    <property type="match status" value="1"/>
</dbReference>
<evidence type="ECO:0000259" key="5">
    <source>
        <dbReference type="PROSITE" id="PS50011"/>
    </source>
</evidence>
<dbReference type="PROSITE" id="PS00108">
    <property type="entry name" value="PROTEIN_KINASE_ST"/>
    <property type="match status" value="1"/>
</dbReference>
<evidence type="ECO:0000256" key="2">
    <source>
        <dbReference type="ARBA" id="ARBA00022840"/>
    </source>
</evidence>
<dbReference type="Gene3D" id="1.25.40.10">
    <property type="entry name" value="Tetratricopeptide repeat domain"/>
    <property type="match status" value="2"/>
</dbReference>
<dbReference type="SUPFAM" id="SSF48452">
    <property type="entry name" value="TPR-like"/>
    <property type="match status" value="2"/>
</dbReference>
<evidence type="ECO:0000256" key="3">
    <source>
        <dbReference type="PROSITE-ProRule" id="PRU00339"/>
    </source>
</evidence>
<accession>A0A917FQ35</accession>
<evidence type="ECO:0000313" key="6">
    <source>
        <dbReference type="EMBL" id="GGF96952.1"/>
    </source>
</evidence>
<keyword evidence="3" id="KW-0802">TPR repeat</keyword>
<dbReference type="SMART" id="SM00028">
    <property type="entry name" value="TPR"/>
    <property type="match status" value="6"/>
</dbReference>
<evidence type="ECO:0000256" key="1">
    <source>
        <dbReference type="ARBA" id="ARBA00022741"/>
    </source>
</evidence>
<reference evidence="6" key="1">
    <citation type="journal article" date="2014" name="Int. J. Syst. Evol. Microbiol.">
        <title>Complete genome sequence of Corynebacterium casei LMG S-19264T (=DSM 44701T), isolated from a smear-ripened cheese.</title>
        <authorList>
            <consortium name="US DOE Joint Genome Institute (JGI-PGF)"/>
            <person name="Walter F."/>
            <person name="Albersmeier A."/>
            <person name="Kalinowski J."/>
            <person name="Ruckert C."/>
        </authorList>
    </citation>
    <scope>NUCLEOTIDE SEQUENCE</scope>
    <source>
        <strain evidence="6">CGMCC 1.12181</strain>
    </source>
</reference>
<gene>
    <name evidence="6" type="ORF">GCM10011365_17950</name>
</gene>
<feature type="repeat" description="TPR" evidence="3">
    <location>
        <begin position="490"/>
        <end position="523"/>
    </location>
</feature>
<reference evidence="6" key="2">
    <citation type="submission" date="2020-09" db="EMBL/GenBank/DDBJ databases">
        <authorList>
            <person name="Sun Q."/>
            <person name="Zhou Y."/>
        </authorList>
    </citation>
    <scope>NUCLEOTIDE SEQUENCE</scope>
    <source>
        <strain evidence="6">CGMCC 1.12181</strain>
    </source>
</reference>
<dbReference type="SMART" id="SM00220">
    <property type="entry name" value="S_TKc"/>
    <property type="match status" value="1"/>
</dbReference>
<dbReference type="GO" id="GO:0005524">
    <property type="term" value="F:ATP binding"/>
    <property type="evidence" value="ECO:0007669"/>
    <property type="project" value="UniProtKB-UniRule"/>
</dbReference>
<dbReference type="Proteomes" id="UP000605253">
    <property type="component" value="Unassembled WGS sequence"/>
</dbReference>
<protein>
    <recommendedName>
        <fullName evidence="5">Protein kinase domain-containing protein</fullName>
    </recommendedName>
</protein>
<dbReference type="Gene3D" id="3.30.200.20">
    <property type="entry name" value="Phosphorylase Kinase, domain 1"/>
    <property type="match status" value="1"/>
</dbReference>
<dbReference type="InterPro" id="IPR053235">
    <property type="entry name" value="Ser_Thr_kinase"/>
</dbReference>
<dbReference type="InterPro" id="IPR019734">
    <property type="entry name" value="TPR_rpt"/>
</dbReference>
<feature type="binding site" evidence="4">
    <location>
        <position position="109"/>
    </location>
    <ligand>
        <name>ATP</name>
        <dbReference type="ChEBI" id="CHEBI:30616"/>
    </ligand>
</feature>
<dbReference type="Pfam" id="PF00069">
    <property type="entry name" value="Pkinase"/>
    <property type="match status" value="1"/>
</dbReference>
<dbReference type="InterPro" id="IPR011009">
    <property type="entry name" value="Kinase-like_dom_sf"/>
</dbReference>